<sequence length="146" mass="15531">MSEEATSWGKRGSFLPKQNVQAVLGTGVADISAASKAVAAATGSGAFSVDPAVVDSMVKKLHEMKDALTRIQRRKSELTADTKLGSGYAHSISELNKQFGENAIAQIIDISKAIDSLVEQLDKSRANYRNADQAHADSLKKLNGKS</sequence>
<evidence type="ECO:0000313" key="1">
    <source>
        <dbReference type="EMBL" id="SFR11848.1"/>
    </source>
</evidence>
<dbReference type="EMBL" id="FOYL01000003">
    <property type="protein sequence ID" value="SFR11848.1"/>
    <property type="molecule type" value="Genomic_DNA"/>
</dbReference>
<evidence type="ECO:0008006" key="3">
    <source>
        <dbReference type="Google" id="ProtNLM"/>
    </source>
</evidence>
<protein>
    <recommendedName>
        <fullName evidence="3">Excreted virulence factor EspC, type VII ESX diderm</fullName>
    </recommendedName>
</protein>
<evidence type="ECO:0000313" key="2">
    <source>
        <dbReference type="Proteomes" id="UP000198583"/>
    </source>
</evidence>
<proteinExistence type="predicted"/>
<dbReference type="RefSeq" id="WP_177320426.1">
    <property type="nucleotide sequence ID" value="NZ_FOYL01000003.1"/>
</dbReference>
<gene>
    <name evidence="1" type="ORF">SAMN04488564_103681</name>
</gene>
<reference evidence="2" key="1">
    <citation type="submission" date="2016-10" db="EMBL/GenBank/DDBJ databases">
        <authorList>
            <person name="Varghese N."/>
            <person name="Submissions S."/>
        </authorList>
    </citation>
    <scope>NUCLEOTIDE SEQUENCE [LARGE SCALE GENOMIC DNA]</scope>
    <source>
        <strain evidence="2">DSM 44232</strain>
    </source>
</reference>
<accession>A0A1I6E2Y5</accession>
<dbReference type="AlphaFoldDB" id="A0A1I6E2Y5"/>
<dbReference type="STRING" id="84724.SAMN04488564_103681"/>
<name>A0A1I6E2Y5_9PSEU</name>
<organism evidence="1 2">
    <name type="scientific">Lentzea waywayandensis</name>
    <dbReference type="NCBI Taxonomy" id="84724"/>
    <lineage>
        <taxon>Bacteria</taxon>
        <taxon>Bacillati</taxon>
        <taxon>Actinomycetota</taxon>
        <taxon>Actinomycetes</taxon>
        <taxon>Pseudonocardiales</taxon>
        <taxon>Pseudonocardiaceae</taxon>
        <taxon>Lentzea</taxon>
    </lineage>
</organism>
<dbReference type="Proteomes" id="UP000198583">
    <property type="component" value="Unassembled WGS sequence"/>
</dbReference>
<keyword evidence="2" id="KW-1185">Reference proteome</keyword>